<accession>A0A177N3C0</accession>
<reference evidence="2 3" key="1">
    <citation type="submission" date="2016-03" db="EMBL/GenBank/DDBJ databases">
        <authorList>
            <person name="Ploux O."/>
        </authorList>
    </citation>
    <scope>NUCLEOTIDE SEQUENCE [LARGE SCALE GENOMIC DNA]</scope>
    <source>
        <strain evidence="2 3">R-45378</strain>
    </source>
</reference>
<dbReference type="RefSeq" id="WP_064041920.1">
    <property type="nucleotide sequence ID" value="NZ_LUUJ01000110.1"/>
</dbReference>
<dbReference type="PANTHER" id="PTHR22916">
    <property type="entry name" value="GLYCOSYLTRANSFERASE"/>
    <property type="match status" value="1"/>
</dbReference>
<comment type="caution">
    <text evidence="2">The sequence shown here is derived from an EMBL/GenBank/DDBJ whole genome shotgun (WGS) entry which is preliminary data.</text>
</comment>
<dbReference type="Pfam" id="PF00535">
    <property type="entry name" value="Glycos_transf_2"/>
    <property type="match status" value="1"/>
</dbReference>
<name>A0A177N3C0_9GAMM</name>
<keyword evidence="2" id="KW-0808">Transferase</keyword>
<dbReference type="Proteomes" id="UP000077857">
    <property type="component" value="Unassembled WGS sequence"/>
</dbReference>
<protein>
    <submittedName>
        <fullName evidence="2">Glycosyltransferase</fullName>
    </submittedName>
</protein>
<dbReference type="InterPro" id="IPR001173">
    <property type="entry name" value="Glyco_trans_2-like"/>
</dbReference>
<dbReference type="CDD" id="cd00761">
    <property type="entry name" value="Glyco_tranf_GTA_type"/>
    <property type="match status" value="1"/>
</dbReference>
<dbReference type="GO" id="GO:0016758">
    <property type="term" value="F:hexosyltransferase activity"/>
    <property type="evidence" value="ECO:0007669"/>
    <property type="project" value="UniProtKB-ARBA"/>
</dbReference>
<organism evidence="2 3">
    <name type="scientific">Methylomonas koyamae</name>
    <dbReference type="NCBI Taxonomy" id="702114"/>
    <lineage>
        <taxon>Bacteria</taxon>
        <taxon>Pseudomonadati</taxon>
        <taxon>Pseudomonadota</taxon>
        <taxon>Gammaproteobacteria</taxon>
        <taxon>Methylococcales</taxon>
        <taxon>Methylococcaceae</taxon>
        <taxon>Methylomonas</taxon>
    </lineage>
</organism>
<dbReference type="SUPFAM" id="SSF53448">
    <property type="entry name" value="Nucleotide-diphospho-sugar transferases"/>
    <property type="match status" value="1"/>
</dbReference>
<dbReference type="AlphaFoldDB" id="A0A177N3C0"/>
<evidence type="ECO:0000313" key="3">
    <source>
        <dbReference type="Proteomes" id="UP000077857"/>
    </source>
</evidence>
<dbReference type="PANTHER" id="PTHR22916:SF3">
    <property type="entry name" value="UDP-GLCNAC:BETAGAL BETA-1,3-N-ACETYLGLUCOSAMINYLTRANSFERASE-LIKE PROTEIN 1"/>
    <property type="match status" value="1"/>
</dbReference>
<dbReference type="EMBL" id="LUUJ01000110">
    <property type="protein sequence ID" value="OAI12351.1"/>
    <property type="molecule type" value="Genomic_DNA"/>
</dbReference>
<proteinExistence type="predicted"/>
<evidence type="ECO:0000313" key="2">
    <source>
        <dbReference type="EMBL" id="OAI12351.1"/>
    </source>
</evidence>
<dbReference type="OrthoDB" id="9781367at2"/>
<feature type="domain" description="Glycosyltransferase 2-like" evidence="1">
    <location>
        <begin position="15"/>
        <end position="142"/>
    </location>
</feature>
<sequence>MDKNRSGRKLTFAFCTFNRAERLPNLVASMRMQTCPIPFEILAIDNNSDDDTHSVLERISKLPGPKLRYAHEPNQGIVAARNRAIAESLDSDILVFIDDDELPQPGLLQAAVDAIINEGAECVGGRIDIDFRTLARPNWLSDELLGFLGALDHGNSAFWIEDASTPIWAGNIAYDMNLFRNTPELRFDKRFDRKGKTIGGGEDVIMFNQLLKSKHKIRYRPDMVILHAIEAWRLKKEYFIKIHYLAGYRCALNNFPEYNRAIFGVPPFLIVQSIKQTYKWLIKLLNTGSGLRQAMNISYTVGQIIGCLLIWKMNKSRATTIQSD</sequence>
<dbReference type="Gene3D" id="3.90.550.10">
    <property type="entry name" value="Spore Coat Polysaccharide Biosynthesis Protein SpsA, Chain A"/>
    <property type="match status" value="1"/>
</dbReference>
<evidence type="ECO:0000259" key="1">
    <source>
        <dbReference type="Pfam" id="PF00535"/>
    </source>
</evidence>
<gene>
    <name evidence="2" type="ORF">A1507_02355</name>
</gene>
<dbReference type="InterPro" id="IPR029044">
    <property type="entry name" value="Nucleotide-diphossugar_trans"/>
</dbReference>